<keyword evidence="1" id="KW-0812">Transmembrane</keyword>
<reference evidence="2" key="1">
    <citation type="submission" date="2021-01" db="EMBL/GenBank/DDBJ databases">
        <authorList>
            <person name="Corre E."/>
            <person name="Pelletier E."/>
            <person name="Niang G."/>
            <person name="Scheremetjew M."/>
            <person name="Finn R."/>
            <person name="Kale V."/>
            <person name="Holt S."/>
            <person name="Cochrane G."/>
            <person name="Meng A."/>
            <person name="Brown T."/>
            <person name="Cohen L."/>
        </authorList>
    </citation>
    <scope>NUCLEOTIDE SEQUENCE</scope>
    <source>
        <strain evidence="2">CCAP1064/1</strain>
    </source>
</reference>
<keyword evidence="1" id="KW-0472">Membrane</keyword>
<gene>
    <name evidence="2" type="ORF">PINE0816_LOCUS6468</name>
</gene>
<accession>A0A7S0C262</accession>
<proteinExistence type="predicted"/>
<dbReference type="EMBL" id="HBEL01013558">
    <property type="protein sequence ID" value="CAD8410345.1"/>
    <property type="molecule type" value="Transcribed_RNA"/>
</dbReference>
<sequence>MCLGFQYFSEILCSIRMLLMGGSSYGCDDYDNKSTTTLSWMMIYYLFQSLFAGFFIIAPGIFSKYVATTRYLFSPCDILTIYTIKIHFHIVYYLQPTSHVAGAMRTR</sequence>
<evidence type="ECO:0000313" key="2">
    <source>
        <dbReference type="EMBL" id="CAD8410345.1"/>
    </source>
</evidence>
<keyword evidence="1" id="KW-1133">Transmembrane helix</keyword>
<organism evidence="2">
    <name type="scientific">Proboscia inermis</name>
    <dbReference type="NCBI Taxonomy" id="420281"/>
    <lineage>
        <taxon>Eukaryota</taxon>
        <taxon>Sar</taxon>
        <taxon>Stramenopiles</taxon>
        <taxon>Ochrophyta</taxon>
        <taxon>Bacillariophyta</taxon>
        <taxon>Coscinodiscophyceae</taxon>
        <taxon>Rhizosoleniophycidae</taxon>
        <taxon>Rhizosoleniales</taxon>
        <taxon>Rhizosoleniaceae</taxon>
        <taxon>Proboscia</taxon>
    </lineage>
</organism>
<name>A0A7S0C262_9STRA</name>
<dbReference type="AlphaFoldDB" id="A0A7S0C262"/>
<feature type="transmembrane region" description="Helical" evidence="1">
    <location>
        <begin position="42"/>
        <end position="62"/>
    </location>
</feature>
<evidence type="ECO:0000256" key="1">
    <source>
        <dbReference type="SAM" id="Phobius"/>
    </source>
</evidence>
<protein>
    <submittedName>
        <fullName evidence="2">Uncharacterized protein</fullName>
    </submittedName>
</protein>